<evidence type="ECO:0000256" key="4">
    <source>
        <dbReference type="ARBA" id="ARBA00022737"/>
    </source>
</evidence>
<comment type="caution">
    <text evidence="7">The sequence shown here is derived from an EMBL/GenBank/DDBJ whole genome shotgun (WGS) entry which is preliminary data.</text>
</comment>
<feature type="domain" description="Fibronectin type-III" evidence="6">
    <location>
        <begin position="434"/>
        <end position="525"/>
    </location>
</feature>
<dbReference type="Pfam" id="PF24517">
    <property type="entry name" value="CBM96"/>
    <property type="match status" value="1"/>
</dbReference>
<dbReference type="InterPro" id="IPR050964">
    <property type="entry name" value="Striated_Muscle_Regulatory"/>
</dbReference>
<evidence type="ECO:0000313" key="7">
    <source>
        <dbReference type="EMBL" id="RJP57218.1"/>
    </source>
</evidence>
<dbReference type="GO" id="GO:0000272">
    <property type="term" value="P:polysaccharide catabolic process"/>
    <property type="evidence" value="ECO:0007669"/>
    <property type="project" value="InterPro"/>
</dbReference>
<dbReference type="NCBIfam" id="NF033679">
    <property type="entry name" value="DNRLRE_dom"/>
    <property type="match status" value="1"/>
</dbReference>
<dbReference type="InterPro" id="IPR036116">
    <property type="entry name" value="FN3_sf"/>
</dbReference>
<proteinExistence type="predicted"/>
<dbReference type="EMBL" id="QZJZ01000084">
    <property type="protein sequence ID" value="RJP57218.1"/>
    <property type="molecule type" value="Genomic_DNA"/>
</dbReference>
<evidence type="ECO:0000256" key="1">
    <source>
        <dbReference type="ARBA" id="ARBA00004613"/>
    </source>
</evidence>
<feature type="domain" description="Fibronectin type-III" evidence="6">
    <location>
        <begin position="622"/>
        <end position="714"/>
    </location>
</feature>
<dbReference type="Gene3D" id="2.60.40.10">
    <property type="entry name" value="Immunoglobulins"/>
    <property type="match status" value="4"/>
</dbReference>
<dbReference type="PANTHER" id="PTHR13817:SF73">
    <property type="entry name" value="FIBRONECTIN TYPE-III DOMAIN-CONTAINING PROTEIN"/>
    <property type="match status" value="1"/>
</dbReference>
<organism evidence="7 8">
    <name type="scientific">Candidatus Auribacter fodinae</name>
    <dbReference type="NCBI Taxonomy" id="2093366"/>
    <lineage>
        <taxon>Bacteria</taxon>
        <taxon>Pseudomonadati</taxon>
        <taxon>Candidatus Auribacterota</taxon>
        <taxon>Candidatus Auribacteria</taxon>
        <taxon>Candidatus Auribacterales</taxon>
        <taxon>Candidatus Auribacteraceae</taxon>
        <taxon>Candidatus Auribacter</taxon>
    </lineage>
</organism>
<dbReference type="SUPFAM" id="SSF49265">
    <property type="entry name" value="Fibronectin type III"/>
    <property type="match status" value="3"/>
</dbReference>
<comment type="subcellular location">
    <subcellularLocation>
        <location evidence="1">Secreted</location>
    </subcellularLocation>
</comment>
<dbReference type="SMART" id="SM00060">
    <property type="entry name" value="FN3"/>
    <property type="match status" value="4"/>
</dbReference>
<sequence length="952" mass="103058">MKLSSKGLLPLRFILAGIFICLTICCAANTLRAEILIDHTCTDLSQIPDEWLTQAKNNLHIAYQHTSHGSQLITGMTALRAFPAFAGKYDWDEAGARAGAIDLDDYGIPGCADLSQGDSEDANGDTPWTIATRTLLNNPANYHINVIVWSWCDIGGHDIERYLRNMEKLISEYGAGGTNPRAAAHPVQFVFMTGHANGGGEGDSSDSRNQIIRQHCLTYDRILFDFSDIENYDPDGNYFLDKLLNDSLYYDSDGNGSRDANWATEYLAAHPNSELYQLVKGVTGYSGCASCAHSGEATEDPTLNCILKGRAAWWLWARLAGWSGTSCVQAPSNVTATADSVNHMVTLNWTDNSLSPNEDSFIIQRQVDSGAWNNSYASVEADTVYYVDNDAVVPGTYTYRIVAHLDNDGTGSPCDSTPSAIASAVIISTDPPTAPSDLSASADSVNRIISLSWTDNSSNETGFYIHRQVDGGAWDTSYDSVGSNVTHYEDTNLMPGAYNYRIEAYNDFGEGVSGEAGDTVVDIPLAPSGLTAAGDSVAGTVLLTWTDNSDSETGFVIQRQADGGAWDTSYDTVSSDETSYTDDNSGSGSLPNGTYNYRVAAYNSNGTSNLSNEASAVISSSVPDAPSDLDSTLDGFDISLTWTDNSDNEEYFVLERRADSGSYAVLDGNLSADTASYDDTGLQPLHTYTYRVKAVNNYGDSTYSNETSMYVPLETTSIRLETTTQVDDSFLNPSSPNTNYGPTNYLSVFERYVVKFNFPAELAGKRIVEASIAFYGWNQSSFPAGQYLDLYRVTADWTESGVTWNNAASGEAWTTPGGDFDSGSMLGHTEFAGGADHAFFPEIDITGLVQDWIDGTVANYGVILVNDSTVSTGLKASEYNNGQRTYLEITYCSWLDGDVTLDGVVDQQDVDACVAHILGKTVLTDRPFNHADMTDDGVIDVRDVVAIVNLVQ</sequence>
<dbReference type="Pfam" id="PF00041">
    <property type="entry name" value="fn3"/>
    <property type="match status" value="1"/>
</dbReference>
<dbReference type="PROSITE" id="PS50853">
    <property type="entry name" value="FN3"/>
    <property type="match status" value="4"/>
</dbReference>
<feature type="compositionally biased region" description="Polar residues" evidence="5">
    <location>
        <begin position="569"/>
        <end position="590"/>
    </location>
</feature>
<gene>
    <name evidence="7" type="ORF">C4541_10615</name>
</gene>
<evidence type="ECO:0000256" key="5">
    <source>
        <dbReference type="SAM" id="MobiDB-lite"/>
    </source>
</evidence>
<dbReference type="InterPro" id="IPR036439">
    <property type="entry name" value="Dockerin_dom_sf"/>
</dbReference>
<dbReference type="InterPro" id="IPR055372">
    <property type="entry name" value="CBM96"/>
</dbReference>
<dbReference type="CDD" id="cd00063">
    <property type="entry name" value="FN3"/>
    <property type="match status" value="3"/>
</dbReference>
<dbReference type="InterPro" id="IPR013783">
    <property type="entry name" value="Ig-like_fold"/>
</dbReference>
<protein>
    <submittedName>
        <fullName evidence="7">DNRLRE domain-containing protein</fullName>
    </submittedName>
</protein>
<dbReference type="PANTHER" id="PTHR13817">
    <property type="entry name" value="TITIN"/>
    <property type="match status" value="1"/>
</dbReference>
<keyword evidence="3" id="KW-0732">Signal</keyword>
<dbReference type="Gene3D" id="1.10.1330.10">
    <property type="entry name" value="Dockerin domain"/>
    <property type="match status" value="1"/>
</dbReference>
<evidence type="ECO:0000256" key="2">
    <source>
        <dbReference type="ARBA" id="ARBA00022525"/>
    </source>
</evidence>
<dbReference type="GO" id="GO:0005576">
    <property type="term" value="C:extracellular region"/>
    <property type="evidence" value="ECO:0007669"/>
    <property type="project" value="UniProtKB-SubCell"/>
</dbReference>
<evidence type="ECO:0000256" key="3">
    <source>
        <dbReference type="ARBA" id="ARBA00022729"/>
    </source>
</evidence>
<dbReference type="Proteomes" id="UP000266426">
    <property type="component" value="Unassembled WGS sequence"/>
</dbReference>
<keyword evidence="4" id="KW-0677">Repeat</keyword>
<keyword evidence="2" id="KW-0964">Secreted</keyword>
<accession>A0A3A4R4K8</accession>
<name>A0A3A4R4K8_9BACT</name>
<reference evidence="7 8" key="1">
    <citation type="journal article" date="2017" name="ISME J.">
        <title>Energy and carbon metabolisms in a deep terrestrial subsurface fluid microbial community.</title>
        <authorList>
            <person name="Momper L."/>
            <person name="Jungbluth S.P."/>
            <person name="Lee M.D."/>
            <person name="Amend J.P."/>
        </authorList>
    </citation>
    <scope>NUCLEOTIDE SEQUENCE [LARGE SCALE GENOMIC DNA]</scope>
    <source>
        <strain evidence="7">SURF_26</strain>
    </source>
</reference>
<dbReference type="SUPFAM" id="SSF63446">
    <property type="entry name" value="Type I dockerin domain"/>
    <property type="match status" value="1"/>
</dbReference>
<feature type="domain" description="Fibronectin type-III" evidence="6">
    <location>
        <begin position="330"/>
        <end position="424"/>
    </location>
</feature>
<feature type="domain" description="Fibronectin type-III" evidence="6">
    <location>
        <begin position="526"/>
        <end position="621"/>
    </location>
</feature>
<dbReference type="InterPro" id="IPR003961">
    <property type="entry name" value="FN3_dom"/>
</dbReference>
<feature type="region of interest" description="Disordered" evidence="5">
    <location>
        <begin position="566"/>
        <end position="590"/>
    </location>
</feature>
<evidence type="ECO:0000259" key="6">
    <source>
        <dbReference type="PROSITE" id="PS50853"/>
    </source>
</evidence>
<dbReference type="CDD" id="cd14256">
    <property type="entry name" value="Dockerin_I"/>
    <property type="match status" value="1"/>
</dbReference>
<dbReference type="AlphaFoldDB" id="A0A3A4R4K8"/>
<evidence type="ECO:0000313" key="8">
    <source>
        <dbReference type="Proteomes" id="UP000266426"/>
    </source>
</evidence>